<proteinExistence type="predicted"/>
<dbReference type="AlphaFoldDB" id="A0A4R9AWJ6"/>
<evidence type="ECO:0000313" key="4">
    <source>
        <dbReference type="Proteomes" id="UP000297983"/>
    </source>
</evidence>
<keyword evidence="2" id="KW-0732">Signal</keyword>
<dbReference type="EMBL" id="SOHL01000013">
    <property type="protein sequence ID" value="TFD71294.1"/>
    <property type="molecule type" value="Genomic_DNA"/>
</dbReference>
<dbReference type="PROSITE" id="PS51257">
    <property type="entry name" value="PROKAR_LIPOPROTEIN"/>
    <property type="match status" value="1"/>
</dbReference>
<sequence length="227" mass="24691">MNKPQSISIGRTRRRTAAMIALGFGLTLLTLLTSCTADDATEQQAISDSPMVASNFVDPRAGANKWFPLIPGTQWVREGTTLIGNRTVPHKVVTTVTDVIRQIDGVPTVAVYDLSTGAGQVVQKSLDYFAQDKNGAVWTLGGTTEQYEAGRFVAIAEAWLSGLDGAKAGILMPDDPPQRDGSLVNRPAPGGGWRRRRVSENRAEGVRPLRLFRRRARHSRGQAVRAR</sequence>
<accession>A0A4R9AWJ6</accession>
<organism evidence="3 4">
    <name type="scientific">Cryobacterium gelidum</name>
    <dbReference type="NCBI Taxonomy" id="1259164"/>
    <lineage>
        <taxon>Bacteria</taxon>
        <taxon>Bacillati</taxon>
        <taxon>Actinomycetota</taxon>
        <taxon>Actinomycetes</taxon>
        <taxon>Micrococcales</taxon>
        <taxon>Microbacteriaceae</taxon>
        <taxon>Cryobacterium</taxon>
    </lineage>
</organism>
<dbReference type="Proteomes" id="UP000297983">
    <property type="component" value="Unassembled WGS sequence"/>
</dbReference>
<feature type="region of interest" description="Disordered" evidence="1">
    <location>
        <begin position="171"/>
        <end position="202"/>
    </location>
</feature>
<gene>
    <name evidence="3" type="ORF">E3T50_06890</name>
</gene>
<feature type="chain" id="PRO_5039613659" evidence="2">
    <location>
        <begin position="38"/>
        <end position="227"/>
    </location>
</feature>
<feature type="signal peptide" evidence="2">
    <location>
        <begin position="1"/>
        <end position="37"/>
    </location>
</feature>
<evidence type="ECO:0000256" key="2">
    <source>
        <dbReference type="SAM" id="SignalP"/>
    </source>
</evidence>
<name>A0A4R9AWJ6_9MICO</name>
<protein>
    <submittedName>
        <fullName evidence="3">Uncharacterized protein</fullName>
    </submittedName>
</protein>
<evidence type="ECO:0000313" key="3">
    <source>
        <dbReference type="EMBL" id="TFD71294.1"/>
    </source>
</evidence>
<keyword evidence="4" id="KW-1185">Reference proteome</keyword>
<comment type="caution">
    <text evidence="3">The sequence shown here is derived from an EMBL/GenBank/DDBJ whole genome shotgun (WGS) entry which is preliminary data.</text>
</comment>
<reference evidence="3 4" key="1">
    <citation type="submission" date="2019-03" db="EMBL/GenBank/DDBJ databases">
        <title>Genomics of glacier-inhabiting Cryobacterium strains.</title>
        <authorList>
            <person name="Liu Q."/>
            <person name="Xin Y.-H."/>
        </authorList>
    </citation>
    <scope>NUCLEOTIDE SEQUENCE [LARGE SCALE GENOMIC DNA]</scope>
    <source>
        <strain evidence="3 4">Hz16</strain>
    </source>
</reference>
<evidence type="ECO:0000256" key="1">
    <source>
        <dbReference type="SAM" id="MobiDB-lite"/>
    </source>
</evidence>